<dbReference type="InterPro" id="IPR001841">
    <property type="entry name" value="Znf_RING"/>
</dbReference>
<keyword evidence="3" id="KW-0862">Zinc</keyword>
<name>A0A9W7XHS1_9FUNG</name>
<dbReference type="InterPro" id="IPR000306">
    <property type="entry name" value="Znf_FYVE"/>
</dbReference>
<dbReference type="SUPFAM" id="SSF57903">
    <property type="entry name" value="FYVE/PHD zinc finger"/>
    <property type="match status" value="1"/>
</dbReference>
<feature type="region of interest" description="Disordered" evidence="5">
    <location>
        <begin position="45"/>
        <end position="78"/>
    </location>
</feature>
<sequence length="449" mass="48996">MHLGSSFNAWHQTQQGTLCPNHTEQLDETDDRLEHLRAGVRIVTTTMAAPDGQSPAAETEEARSSSAETPFESESGSYPLPALFQRQSLPESAWEPDDSTVECRQCTRRFTLFLRRHHCRRCGLLFCVNCSSKRAQLASPTGPKQLGYYATPQLQDDENTPLAMLRQRGREDNQRWRFQEHRVCDACAQAVEQLEPAAADSSVVVVAADGLSTDVSANAHNIFRDPGTLTAGTGHQRSHSSGTAQPSWRTTRARASTSSIRACPVCDRDWATIWNLMRRVPGEGWQEAQERHIRSCIEDTSAEMQGGTRHDGLLAEPSGNSSSAVPTDSSQPRRSTGFLGFFERNTPAPAAIAVSNASANAASSAHHHAGSAPASGAATTRAARSPMGVRYVAYQLTGDTPLLGEECAICFDDFGPGQRVARLNCLCTYHLSCISEWLQRTPACPVHYE</sequence>
<dbReference type="InterPro" id="IPR017455">
    <property type="entry name" value="Znf_FYVE-rel"/>
</dbReference>
<dbReference type="PROSITE" id="PS50089">
    <property type="entry name" value="ZF_RING_2"/>
    <property type="match status" value="1"/>
</dbReference>
<feature type="domain" description="RING-type" evidence="6">
    <location>
        <begin position="407"/>
        <end position="447"/>
    </location>
</feature>
<feature type="region of interest" description="Disordered" evidence="5">
    <location>
        <begin position="226"/>
        <end position="254"/>
    </location>
</feature>
<dbReference type="SMART" id="SM00184">
    <property type="entry name" value="RING"/>
    <property type="match status" value="1"/>
</dbReference>
<dbReference type="GO" id="GO:0008270">
    <property type="term" value="F:zinc ion binding"/>
    <property type="evidence" value="ECO:0007669"/>
    <property type="project" value="UniProtKB-KW"/>
</dbReference>
<accession>A0A9W7XHS1</accession>
<evidence type="ECO:0000256" key="2">
    <source>
        <dbReference type="ARBA" id="ARBA00022771"/>
    </source>
</evidence>
<evidence type="ECO:0000313" key="8">
    <source>
        <dbReference type="EMBL" id="KAJ1643492.1"/>
    </source>
</evidence>
<evidence type="ECO:0008006" key="10">
    <source>
        <dbReference type="Google" id="ProtNLM"/>
    </source>
</evidence>
<reference evidence="8" key="1">
    <citation type="submission" date="2022-07" db="EMBL/GenBank/DDBJ databases">
        <title>Phylogenomic reconstructions and comparative analyses of Kickxellomycotina fungi.</title>
        <authorList>
            <person name="Reynolds N.K."/>
            <person name="Stajich J.E."/>
            <person name="Barry K."/>
            <person name="Grigoriev I.V."/>
            <person name="Crous P."/>
            <person name="Smith M.E."/>
        </authorList>
    </citation>
    <scope>NUCLEOTIDE SEQUENCE</scope>
    <source>
        <strain evidence="8">NBRC 105413</strain>
    </source>
</reference>
<gene>
    <name evidence="8" type="ORF">LPJ64_004741</name>
</gene>
<feature type="compositionally biased region" description="Polar residues" evidence="5">
    <location>
        <begin position="318"/>
        <end position="334"/>
    </location>
</feature>
<evidence type="ECO:0000256" key="5">
    <source>
        <dbReference type="SAM" id="MobiDB-lite"/>
    </source>
</evidence>
<evidence type="ECO:0000256" key="3">
    <source>
        <dbReference type="ARBA" id="ARBA00022833"/>
    </source>
</evidence>
<evidence type="ECO:0000259" key="6">
    <source>
        <dbReference type="PROSITE" id="PS50089"/>
    </source>
</evidence>
<evidence type="ECO:0000256" key="4">
    <source>
        <dbReference type="PROSITE-ProRule" id="PRU00175"/>
    </source>
</evidence>
<dbReference type="Proteomes" id="UP001145021">
    <property type="component" value="Unassembled WGS sequence"/>
</dbReference>
<comment type="caution">
    <text evidence="8">The sequence shown here is derived from an EMBL/GenBank/DDBJ whole genome shotgun (WGS) entry which is preliminary data.</text>
</comment>
<evidence type="ECO:0000259" key="7">
    <source>
        <dbReference type="PROSITE" id="PS50178"/>
    </source>
</evidence>
<dbReference type="Gene3D" id="3.30.40.10">
    <property type="entry name" value="Zinc/RING finger domain, C3HC4 (zinc finger)"/>
    <property type="match status" value="2"/>
</dbReference>
<dbReference type="PANTHER" id="PTHR23164:SF30">
    <property type="entry name" value="EARLY ENDOSOME ANTIGEN 1"/>
    <property type="match status" value="1"/>
</dbReference>
<keyword evidence="2 4" id="KW-0863">Zinc-finger</keyword>
<dbReference type="Pfam" id="PF01363">
    <property type="entry name" value="FYVE"/>
    <property type="match status" value="1"/>
</dbReference>
<dbReference type="SUPFAM" id="SSF57850">
    <property type="entry name" value="RING/U-box"/>
    <property type="match status" value="1"/>
</dbReference>
<feature type="region of interest" description="Disordered" evidence="5">
    <location>
        <begin position="303"/>
        <end position="340"/>
    </location>
</feature>
<protein>
    <recommendedName>
        <fullName evidence="10">FYVE-domain-containing protein</fullName>
    </recommendedName>
</protein>
<dbReference type="CDD" id="cd16489">
    <property type="entry name" value="mRING-CH-C4HC2H_ZNRF"/>
    <property type="match status" value="1"/>
</dbReference>
<dbReference type="EMBL" id="JANBOH010000250">
    <property type="protein sequence ID" value="KAJ1643492.1"/>
    <property type="molecule type" value="Genomic_DNA"/>
</dbReference>
<dbReference type="InterPro" id="IPR011011">
    <property type="entry name" value="Znf_FYVE_PHD"/>
</dbReference>
<dbReference type="SMART" id="SM00064">
    <property type="entry name" value="FYVE"/>
    <property type="match status" value="1"/>
</dbReference>
<keyword evidence="1" id="KW-0479">Metal-binding</keyword>
<proteinExistence type="predicted"/>
<organism evidence="8 9">
    <name type="scientific">Coemansia asiatica</name>
    <dbReference type="NCBI Taxonomy" id="1052880"/>
    <lineage>
        <taxon>Eukaryota</taxon>
        <taxon>Fungi</taxon>
        <taxon>Fungi incertae sedis</taxon>
        <taxon>Zoopagomycota</taxon>
        <taxon>Kickxellomycotina</taxon>
        <taxon>Kickxellomycetes</taxon>
        <taxon>Kickxellales</taxon>
        <taxon>Kickxellaceae</taxon>
        <taxon>Coemansia</taxon>
    </lineage>
</organism>
<dbReference type="AlphaFoldDB" id="A0A9W7XHS1"/>
<feature type="compositionally biased region" description="Polar residues" evidence="5">
    <location>
        <begin position="230"/>
        <end position="254"/>
    </location>
</feature>
<dbReference type="PANTHER" id="PTHR23164">
    <property type="entry name" value="EARLY ENDOSOME ANTIGEN 1"/>
    <property type="match status" value="1"/>
</dbReference>
<feature type="domain" description="FYVE-type" evidence="7">
    <location>
        <begin position="97"/>
        <end position="192"/>
    </location>
</feature>
<dbReference type="InterPro" id="IPR013083">
    <property type="entry name" value="Znf_RING/FYVE/PHD"/>
</dbReference>
<dbReference type="Pfam" id="PF13639">
    <property type="entry name" value="zf-RING_2"/>
    <property type="match status" value="1"/>
</dbReference>
<evidence type="ECO:0000313" key="9">
    <source>
        <dbReference type="Proteomes" id="UP001145021"/>
    </source>
</evidence>
<evidence type="ECO:0000256" key="1">
    <source>
        <dbReference type="ARBA" id="ARBA00022723"/>
    </source>
</evidence>
<dbReference type="PROSITE" id="PS50178">
    <property type="entry name" value="ZF_FYVE"/>
    <property type="match status" value="1"/>
</dbReference>
<keyword evidence="9" id="KW-1185">Reference proteome</keyword>